<name>A0A2R6RBH5_ACTCC</name>
<dbReference type="SUPFAM" id="SSF47699">
    <property type="entry name" value="Bifunctional inhibitor/lipid-transfer protein/seed storage 2S albumin"/>
    <property type="match status" value="1"/>
</dbReference>
<reference evidence="4" key="2">
    <citation type="journal article" date="2018" name="BMC Genomics">
        <title>A manually annotated Actinidia chinensis var. chinensis (kiwifruit) genome highlights the challenges associated with draft genomes and gene prediction in plants.</title>
        <authorList>
            <person name="Pilkington S.M."/>
            <person name="Crowhurst R."/>
            <person name="Hilario E."/>
            <person name="Nardozza S."/>
            <person name="Fraser L."/>
            <person name="Peng Y."/>
            <person name="Gunaseelan K."/>
            <person name="Simpson R."/>
            <person name="Tahir J."/>
            <person name="Deroles S.C."/>
            <person name="Templeton K."/>
            <person name="Luo Z."/>
            <person name="Davy M."/>
            <person name="Cheng C."/>
            <person name="McNeilage M."/>
            <person name="Scaglione D."/>
            <person name="Liu Y."/>
            <person name="Zhang Q."/>
            <person name="Datson P."/>
            <person name="De Silva N."/>
            <person name="Gardiner S.E."/>
            <person name="Bassett H."/>
            <person name="Chagne D."/>
            <person name="McCallum J."/>
            <person name="Dzierzon H."/>
            <person name="Deng C."/>
            <person name="Wang Y.Y."/>
            <person name="Barron L."/>
            <person name="Manako K."/>
            <person name="Bowen J."/>
            <person name="Foster T.M."/>
            <person name="Erridge Z.A."/>
            <person name="Tiffin H."/>
            <person name="Waite C.N."/>
            <person name="Davies K.M."/>
            <person name="Grierson E.P."/>
            <person name="Laing W.A."/>
            <person name="Kirk R."/>
            <person name="Chen X."/>
            <person name="Wood M."/>
            <person name="Montefiori M."/>
            <person name="Brummell D.A."/>
            <person name="Schwinn K.E."/>
            <person name="Catanach A."/>
            <person name="Fullerton C."/>
            <person name="Li D."/>
            <person name="Meiyalaghan S."/>
            <person name="Nieuwenhuizen N."/>
            <person name="Read N."/>
            <person name="Prakash R."/>
            <person name="Hunter D."/>
            <person name="Zhang H."/>
            <person name="McKenzie M."/>
            <person name="Knabel M."/>
            <person name="Harris A."/>
            <person name="Allan A.C."/>
            <person name="Gleave A."/>
            <person name="Chen A."/>
            <person name="Janssen B.J."/>
            <person name="Plunkett B."/>
            <person name="Ampomah-Dwamena C."/>
            <person name="Voogd C."/>
            <person name="Leif D."/>
            <person name="Lafferty D."/>
            <person name="Souleyre E.J.F."/>
            <person name="Varkonyi-Gasic E."/>
            <person name="Gambi F."/>
            <person name="Hanley J."/>
            <person name="Yao J.L."/>
            <person name="Cheung J."/>
            <person name="David K.M."/>
            <person name="Warren B."/>
            <person name="Marsh K."/>
            <person name="Snowden K.C."/>
            <person name="Lin-Wang K."/>
            <person name="Brian L."/>
            <person name="Martinez-Sanchez M."/>
            <person name="Wang M."/>
            <person name="Ileperuma N."/>
            <person name="Macnee N."/>
            <person name="Campin R."/>
            <person name="McAtee P."/>
            <person name="Drummond R.S.M."/>
            <person name="Espley R.V."/>
            <person name="Ireland H.S."/>
            <person name="Wu R."/>
            <person name="Atkinson R.G."/>
            <person name="Karunairetnam S."/>
            <person name="Bulley S."/>
            <person name="Chunkath S."/>
            <person name="Hanley Z."/>
            <person name="Storey R."/>
            <person name="Thrimawithana A.H."/>
            <person name="Thomson S."/>
            <person name="David C."/>
            <person name="Testolin R."/>
            <person name="Huang H."/>
            <person name="Hellens R.P."/>
            <person name="Schaffer R.J."/>
        </authorList>
    </citation>
    <scope>NUCLEOTIDE SEQUENCE [LARGE SCALE GENOMIC DNA]</scope>
    <source>
        <strain evidence="4">cv. Red5</strain>
    </source>
</reference>
<dbReference type="InterPro" id="IPR016140">
    <property type="entry name" value="Bifunc_inhib/LTP/seed_store"/>
</dbReference>
<protein>
    <submittedName>
        <fullName evidence="3">Lipid-transfer protein</fullName>
    </submittedName>
</protein>
<dbReference type="SMART" id="SM00499">
    <property type="entry name" value="AAI"/>
    <property type="match status" value="1"/>
</dbReference>
<feature type="domain" description="Bifunctional inhibitor/plant lipid transfer protein/seed storage helical" evidence="2">
    <location>
        <begin position="33"/>
        <end position="105"/>
    </location>
</feature>
<feature type="signal peptide" evidence="1">
    <location>
        <begin position="1"/>
        <end position="28"/>
    </location>
</feature>
<dbReference type="PANTHER" id="PTHR33122:SF60">
    <property type="entry name" value="LIPID-TRANSFER PROTEIN DIR1-RELATED"/>
    <property type="match status" value="1"/>
</dbReference>
<comment type="caution">
    <text evidence="3">The sequence shown here is derived from an EMBL/GenBank/DDBJ whole genome shotgun (WGS) entry which is preliminary data.</text>
</comment>
<dbReference type="CDD" id="cd04660">
    <property type="entry name" value="nsLTP_like"/>
    <property type="match status" value="1"/>
</dbReference>
<dbReference type="Gramene" id="PSS24912">
    <property type="protein sequence ID" value="PSS24912"/>
    <property type="gene ID" value="CEY00_Acc09472"/>
</dbReference>
<evidence type="ECO:0000259" key="2">
    <source>
        <dbReference type="SMART" id="SM00499"/>
    </source>
</evidence>
<dbReference type="InterPro" id="IPR036312">
    <property type="entry name" value="Bifun_inhib/LTP/seed_sf"/>
</dbReference>
<dbReference type="OMA" id="CNMSNDQ"/>
<dbReference type="Pfam" id="PF14368">
    <property type="entry name" value="LTP_2"/>
    <property type="match status" value="1"/>
</dbReference>
<dbReference type="InterPro" id="IPR044741">
    <property type="entry name" value="NsLTP-like"/>
</dbReference>
<accession>A0A2R6RBH5</accession>
<dbReference type="STRING" id="1590841.A0A2R6RBH5"/>
<dbReference type="InParanoid" id="A0A2R6RBH5"/>
<dbReference type="Gene3D" id="1.10.110.10">
    <property type="entry name" value="Plant lipid-transfer and hydrophobic proteins"/>
    <property type="match status" value="1"/>
</dbReference>
<dbReference type="GO" id="GO:0009627">
    <property type="term" value="P:systemic acquired resistance"/>
    <property type="evidence" value="ECO:0007669"/>
    <property type="project" value="InterPro"/>
</dbReference>
<dbReference type="PANTHER" id="PTHR33122">
    <property type="entry name" value="LIPID BINDING PROTEIN-RELATED"/>
    <property type="match status" value="1"/>
</dbReference>
<dbReference type="GO" id="GO:0005504">
    <property type="term" value="F:fatty acid binding"/>
    <property type="evidence" value="ECO:0007669"/>
    <property type="project" value="InterPro"/>
</dbReference>
<sequence>MEAYSKKLVITIMVVLLVGMCIVKESHAQGGMCNLSIMGLLMCKPAMTPPKPTPPSEACCSALSNADLACLCQYKHSPLLEVFNIDANLLVQLPTKCKLPDPPKC</sequence>
<evidence type="ECO:0000313" key="3">
    <source>
        <dbReference type="EMBL" id="PSS24912.1"/>
    </source>
</evidence>
<dbReference type="OrthoDB" id="643149at2759"/>
<dbReference type="EMBL" id="NKQK01000008">
    <property type="protein sequence ID" value="PSS24912.1"/>
    <property type="molecule type" value="Genomic_DNA"/>
</dbReference>
<reference evidence="3 4" key="1">
    <citation type="submission" date="2017-07" db="EMBL/GenBank/DDBJ databases">
        <title>An improved, manually edited Actinidia chinensis var. chinensis (kiwifruit) genome highlights the challenges associated with draft genomes and gene prediction in plants.</title>
        <authorList>
            <person name="Pilkington S."/>
            <person name="Crowhurst R."/>
            <person name="Hilario E."/>
            <person name="Nardozza S."/>
            <person name="Fraser L."/>
            <person name="Peng Y."/>
            <person name="Gunaseelan K."/>
            <person name="Simpson R."/>
            <person name="Tahir J."/>
            <person name="Deroles S."/>
            <person name="Templeton K."/>
            <person name="Luo Z."/>
            <person name="Davy M."/>
            <person name="Cheng C."/>
            <person name="Mcneilage M."/>
            <person name="Scaglione D."/>
            <person name="Liu Y."/>
            <person name="Zhang Q."/>
            <person name="Datson P."/>
            <person name="De Silva N."/>
            <person name="Gardiner S."/>
            <person name="Bassett H."/>
            <person name="Chagne D."/>
            <person name="Mccallum J."/>
            <person name="Dzierzon H."/>
            <person name="Deng C."/>
            <person name="Wang Y.-Y."/>
            <person name="Barron N."/>
            <person name="Manako K."/>
            <person name="Bowen J."/>
            <person name="Foster T."/>
            <person name="Erridge Z."/>
            <person name="Tiffin H."/>
            <person name="Waite C."/>
            <person name="Davies K."/>
            <person name="Grierson E."/>
            <person name="Laing W."/>
            <person name="Kirk R."/>
            <person name="Chen X."/>
            <person name="Wood M."/>
            <person name="Montefiori M."/>
            <person name="Brummell D."/>
            <person name="Schwinn K."/>
            <person name="Catanach A."/>
            <person name="Fullerton C."/>
            <person name="Li D."/>
            <person name="Meiyalaghan S."/>
            <person name="Nieuwenhuizen N."/>
            <person name="Read N."/>
            <person name="Prakash R."/>
            <person name="Hunter D."/>
            <person name="Zhang H."/>
            <person name="Mckenzie M."/>
            <person name="Knabel M."/>
            <person name="Harris A."/>
            <person name="Allan A."/>
            <person name="Chen A."/>
            <person name="Janssen B."/>
            <person name="Plunkett B."/>
            <person name="Dwamena C."/>
            <person name="Voogd C."/>
            <person name="Leif D."/>
            <person name="Lafferty D."/>
            <person name="Souleyre E."/>
            <person name="Varkonyi-Gasic E."/>
            <person name="Gambi F."/>
            <person name="Hanley J."/>
            <person name="Yao J.-L."/>
            <person name="Cheung J."/>
            <person name="David K."/>
            <person name="Warren B."/>
            <person name="Marsh K."/>
            <person name="Snowden K."/>
            <person name="Lin-Wang K."/>
            <person name="Brian L."/>
            <person name="Martinez-Sanchez M."/>
            <person name="Wang M."/>
            <person name="Ileperuma N."/>
            <person name="Macnee N."/>
            <person name="Campin R."/>
            <person name="Mcatee P."/>
            <person name="Drummond R."/>
            <person name="Espley R."/>
            <person name="Ireland H."/>
            <person name="Wu R."/>
            <person name="Atkinson R."/>
            <person name="Karunairetnam S."/>
            <person name="Bulley S."/>
            <person name="Chunkath S."/>
            <person name="Hanley Z."/>
            <person name="Storey R."/>
            <person name="Thrimawithana A."/>
            <person name="Thomson S."/>
            <person name="David C."/>
            <person name="Testolin R."/>
        </authorList>
    </citation>
    <scope>NUCLEOTIDE SEQUENCE [LARGE SCALE GENOMIC DNA]</scope>
    <source>
        <strain evidence="4">cv. Red5</strain>
        <tissue evidence="3">Young leaf</tissue>
    </source>
</reference>
<keyword evidence="4" id="KW-1185">Reference proteome</keyword>
<proteinExistence type="predicted"/>
<dbReference type="AlphaFoldDB" id="A0A2R6RBH5"/>
<evidence type="ECO:0000256" key="1">
    <source>
        <dbReference type="SAM" id="SignalP"/>
    </source>
</evidence>
<keyword evidence="1" id="KW-0732">Signal</keyword>
<evidence type="ECO:0000313" key="4">
    <source>
        <dbReference type="Proteomes" id="UP000241394"/>
    </source>
</evidence>
<feature type="chain" id="PRO_5015341746" evidence="1">
    <location>
        <begin position="29"/>
        <end position="105"/>
    </location>
</feature>
<dbReference type="InterPro" id="IPR039265">
    <property type="entry name" value="DIR1-like"/>
</dbReference>
<organism evidence="3 4">
    <name type="scientific">Actinidia chinensis var. chinensis</name>
    <name type="common">Chinese soft-hair kiwi</name>
    <dbReference type="NCBI Taxonomy" id="1590841"/>
    <lineage>
        <taxon>Eukaryota</taxon>
        <taxon>Viridiplantae</taxon>
        <taxon>Streptophyta</taxon>
        <taxon>Embryophyta</taxon>
        <taxon>Tracheophyta</taxon>
        <taxon>Spermatophyta</taxon>
        <taxon>Magnoliopsida</taxon>
        <taxon>eudicotyledons</taxon>
        <taxon>Gunneridae</taxon>
        <taxon>Pentapetalae</taxon>
        <taxon>asterids</taxon>
        <taxon>Ericales</taxon>
        <taxon>Actinidiaceae</taxon>
        <taxon>Actinidia</taxon>
    </lineage>
</organism>
<gene>
    <name evidence="3" type="ORF">CEY00_Acc09472</name>
</gene>
<dbReference type="Proteomes" id="UP000241394">
    <property type="component" value="Chromosome LG8"/>
</dbReference>